<reference evidence="1 2" key="1">
    <citation type="submission" date="2016-11" db="EMBL/GenBank/DDBJ databases">
        <authorList>
            <person name="Jaros S."/>
            <person name="Januszkiewicz K."/>
            <person name="Wedrychowicz H."/>
        </authorList>
    </citation>
    <scope>NUCLEOTIDE SEQUENCE [LARGE SCALE GENOMIC DNA]</scope>
    <source>
        <strain evidence="1 2">CGMCC 4.5723</strain>
    </source>
</reference>
<dbReference type="STRING" id="758803.SAMN05421803_10638"/>
<evidence type="ECO:0008006" key="3">
    <source>
        <dbReference type="Google" id="ProtNLM"/>
    </source>
</evidence>
<dbReference type="RefSeq" id="WP_073379121.1">
    <property type="nucleotide sequence ID" value="NZ_FQZK01000006.1"/>
</dbReference>
<dbReference type="AlphaFoldDB" id="A0A1M6J924"/>
<protein>
    <recommendedName>
        <fullName evidence="3">TROVE domain-containing protein</fullName>
    </recommendedName>
</protein>
<sequence length="481" mass="52712">MTDTYTDLLACEDLLLFASAAVASTGQREFHTASGEQGPSLDFLHDYVHGTLPDLYGLMLALHVNDHNAARIVHTLLSRPAPGADPALRPRENGLIRLRLARMPPQRVYRLFRRLAAERVNNRRTRAAMRDWIARRPLELDALKYRAGLRAAARHARVPLPGEVARFLFSRPADRRRAPYTAPLLESHRRAHYAARELYGLPLTVAEGFAAHHRVPRRAFLEGIAGRTTAAERLRLDRTARCHGLEAPLSDLGTAPLLRLCAYVVGLAVSERRERRAELEAALERAARRTAGPLAGTWPRTAAVLDDSYSSTGSRERRNRPLALALACHHLLRVLAPGGTSHWVSGHRDALTVRPQGPTRLAEPILDALDTGPARVVVVSDGYDDTPPLLSDALLLWRRRVDPERSVALVHLAPVLDAGVLAPHRLSPAVPTLGLHDPAVLPSLVELARFGEGRLGLADLRAHLLATADTVLDGERAGEAA</sequence>
<evidence type="ECO:0000313" key="1">
    <source>
        <dbReference type="EMBL" id="SHJ43193.1"/>
    </source>
</evidence>
<dbReference type="EMBL" id="FQZK01000006">
    <property type="protein sequence ID" value="SHJ43193.1"/>
    <property type="molecule type" value="Genomic_DNA"/>
</dbReference>
<proteinExistence type="predicted"/>
<gene>
    <name evidence="1" type="ORF">SAMN05421803_10638</name>
</gene>
<accession>A0A1M6J924</accession>
<name>A0A1M6J924_9ACTN</name>
<dbReference type="Proteomes" id="UP000184452">
    <property type="component" value="Unassembled WGS sequence"/>
</dbReference>
<evidence type="ECO:0000313" key="2">
    <source>
        <dbReference type="Proteomes" id="UP000184452"/>
    </source>
</evidence>
<keyword evidence="2" id="KW-1185">Reference proteome</keyword>
<organism evidence="1 2">
    <name type="scientific">Nocardiopsis flavescens</name>
    <dbReference type="NCBI Taxonomy" id="758803"/>
    <lineage>
        <taxon>Bacteria</taxon>
        <taxon>Bacillati</taxon>
        <taxon>Actinomycetota</taxon>
        <taxon>Actinomycetes</taxon>
        <taxon>Streptosporangiales</taxon>
        <taxon>Nocardiopsidaceae</taxon>
        <taxon>Nocardiopsis</taxon>
    </lineage>
</organism>
<dbReference type="OrthoDB" id="444138at2"/>